<dbReference type="PROSITE" id="PS50292">
    <property type="entry name" value="PEROXIDASE_3"/>
    <property type="match status" value="1"/>
</dbReference>
<keyword evidence="2" id="KW-0964">Secreted</keyword>
<dbReference type="InterPro" id="IPR037120">
    <property type="entry name" value="Haem_peroxidase_sf_animal"/>
</dbReference>
<dbReference type="AlphaFoldDB" id="A0AAV4F488"/>
<gene>
    <name evidence="4" type="ORF">ElyMa_003701200</name>
</gene>
<dbReference type="GO" id="GO:0006979">
    <property type="term" value="P:response to oxidative stress"/>
    <property type="evidence" value="ECO:0007669"/>
    <property type="project" value="InterPro"/>
</dbReference>
<dbReference type="InterPro" id="IPR010255">
    <property type="entry name" value="Haem_peroxidase_sf"/>
</dbReference>
<dbReference type="EMBL" id="BMAT01007591">
    <property type="protein sequence ID" value="GFR67251.1"/>
    <property type="molecule type" value="Genomic_DNA"/>
</dbReference>
<evidence type="ECO:0000256" key="2">
    <source>
        <dbReference type="ARBA" id="ARBA00022525"/>
    </source>
</evidence>
<proteinExistence type="predicted"/>
<dbReference type="GO" id="GO:0005576">
    <property type="term" value="C:extracellular region"/>
    <property type="evidence" value="ECO:0007669"/>
    <property type="project" value="UniProtKB-SubCell"/>
</dbReference>
<keyword evidence="5" id="KW-1185">Reference proteome</keyword>
<evidence type="ECO:0000313" key="4">
    <source>
        <dbReference type="EMBL" id="GFR67251.1"/>
    </source>
</evidence>
<dbReference type="GO" id="GO:0020037">
    <property type="term" value="F:heme binding"/>
    <property type="evidence" value="ECO:0007669"/>
    <property type="project" value="InterPro"/>
</dbReference>
<dbReference type="PANTHER" id="PTHR11475:SF4">
    <property type="entry name" value="CHORION PEROXIDASE"/>
    <property type="match status" value="1"/>
</dbReference>
<dbReference type="PANTHER" id="PTHR11475">
    <property type="entry name" value="OXIDASE/PEROXIDASE"/>
    <property type="match status" value="1"/>
</dbReference>
<dbReference type="SUPFAM" id="SSF48113">
    <property type="entry name" value="Heme-dependent peroxidases"/>
    <property type="match status" value="1"/>
</dbReference>
<evidence type="ECO:0000256" key="1">
    <source>
        <dbReference type="ARBA" id="ARBA00004613"/>
    </source>
</evidence>
<accession>A0AAV4F488</accession>
<evidence type="ECO:0000313" key="5">
    <source>
        <dbReference type="Proteomes" id="UP000762676"/>
    </source>
</evidence>
<reference evidence="4 5" key="1">
    <citation type="journal article" date="2021" name="Elife">
        <title>Chloroplast acquisition without the gene transfer in kleptoplastic sea slugs, Plakobranchus ocellatus.</title>
        <authorList>
            <person name="Maeda T."/>
            <person name="Takahashi S."/>
            <person name="Yoshida T."/>
            <person name="Shimamura S."/>
            <person name="Takaki Y."/>
            <person name="Nagai Y."/>
            <person name="Toyoda A."/>
            <person name="Suzuki Y."/>
            <person name="Arimoto A."/>
            <person name="Ishii H."/>
            <person name="Satoh N."/>
            <person name="Nishiyama T."/>
            <person name="Hasebe M."/>
            <person name="Maruyama T."/>
            <person name="Minagawa J."/>
            <person name="Obokata J."/>
            <person name="Shigenobu S."/>
        </authorList>
    </citation>
    <scope>NUCLEOTIDE SEQUENCE [LARGE SCALE GENOMIC DNA]</scope>
</reference>
<sequence length="325" mass="36869">MKVILLPPAYRRQTTPCEPDEKFRRADGRCNNLENPDWGSAGSTMPRILPNAYDVDPDCCTNEQPECFNIPIPQDDEYFTDRNCMPLVRSTTTDVNGVAEQSNSLTAYIDGSMVYGSSAEHMAELRDSDGGRLKDVVTRRHSYLPPAVDAACRNETGEHCFEAGDERVNEQPGLAAIHTIFMREHNRLADGLRRRNRNWDSDQIFEVRFGHSLIPEELAVNNQVLMFKDLFFKPTAVLNSMDRLTESICGDEAMAMDRQFSHSVTRHLFQEEERRGFDLVALNLQRGRDHGLQPLNAYRKICSGTPFTDLSQLFPDDATAQAVYE</sequence>
<dbReference type="GO" id="GO:0004601">
    <property type="term" value="F:peroxidase activity"/>
    <property type="evidence" value="ECO:0007669"/>
    <property type="project" value="UniProtKB-KW"/>
</dbReference>
<dbReference type="InterPro" id="IPR019791">
    <property type="entry name" value="Haem_peroxidase_animal"/>
</dbReference>
<comment type="caution">
    <text evidence="4">The sequence shown here is derived from an EMBL/GenBank/DDBJ whole genome shotgun (WGS) entry which is preliminary data.</text>
</comment>
<keyword evidence="4" id="KW-0575">Peroxidase</keyword>
<protein>
    <submittedName>
        <fullName evidence="4">Peroxidase</fullName>
    </submittedName>
</protein>
<keyword evidence="4" id="KW-0560">Oxidoreductase</keyword>
<evidence type="ECO:0000256" key="3">
    <source>
        <dbReference type="ARBA" id="ARBA00023180"/>
    </source>
</evidence>
<dbReference type="Pfam" id="PF03098">
    <property type="entry name" value="An_peroxidase"/>
    <property type="match status" value="3"/>
</dbReference>
<organism evidence="4 5">
    <name type="scientific">Elysia marginata</name>
    <dbReference type="NCBI Taxonomy" id="1093978"/>
    <lineage>
        <taxon>Eukaryota</taxon>
        <taxon>Metazoa</taxon>
        <taxon>Spiralia</taxon>
        <taxon>Lophotrochozoa</taxon>
        <taxon>Mollusca</taxon>
        <taxon>Gastropoda</taxon>
        <taxon>Heterobranchia</taxon>
        <taxon>Euthyneura</taxon>
        <taxon>Panpulmonata</taxon>
        <taxon>Sacoglossa</taxon>
        <taxon>Placobranchoidea</taxon>
        <taxon>Plakobranchidae</taxon>
        <taxon>Elysia</taxon>
    </lineage>
</organism>
<dbReference type="Proteomes" id="UP000762676">
    <property type="component" value="Unassembled WGS sequence"/>
</dbReference>
<keyword evidence="3" id="KW-0325">Glycoprotein</keyword>
<comment type="subcellular location">
    <subcellularLocation>
        <location evidence="1">Secreted</location>
    </subcellularLocation>
</comment>
<name>A0AAV4F488_9GAST</name>
<dbReference type="Gene3D" id="1.10.640.10">
    <property type="entry name" value="Haem peroxidase domain superfamily, animal type"/>
    <property type="match status" value="2"/>
</dbReference>